<evidence type="ECO:0000256" key="1">
    <source>
        <dbReference type="SAM" id="SignalP"/>
    </source>
</evidence>
<protein>
    <recommendedName>
        <fullName evidence="2">Solute-binding protein family 3/N-terminal domain-containing protein</fullName>
    </recommendedName>
</protein>
<dbReference type="PANTHER" id="PTHR38834">
    <property type="entry name" value="PERIPLASMIC SUBSTRATE BINDING PROTEIN FAMILY 3"/>
    <property type="match status" value="1"/>
</dbReference>
<proteinExistence type="predicted"/>
<evidence type="ECO:0000313" key="3">
    <source>
        <dbReference type="EMBL" id="POZ63453.1"/>
    </source>
</evidence>
<feature type="domain" description="Solute-binding protein family 3/N-terminal" evidence="2">
    <location>
        <begin position="23"/>
        <end position="249"/>
    </location>
</feature>
<sequence length="256" mass="28713">MAGKWLGWVCIGWGMAASALGAPLQLGTDEWPPYETLNEAQAPGFSVEVIRRVFDAMGMPMEMHQYPWARAQSMVYAGQNDGLFSAFRNAERASHCYYPDEPLAVDRWVLFVRRDNLNRLSFHSLADLKGRLVGVVRGAAITPEFWSLVKSQRNYEESVDDDTNFRRLLAGRVDYVVASEANGARERFRIPDGEQIAELPGAVLKEDAMYLIFSKQTVSAQTVAAFSKALRQFKQTGEYRAIVQRYFPDMGGGPGK</sequence>
<dbReference type="InterPro" id="IPR001638">
    <property type="entry name" value="Solute-binding_3/MltF_N"/>
</dbReference>
<keyword evidence="1" id="KW-0732">Signal</keyword>
<dbReference type="SUPFAM" id="SSF53850">
    <property type="entry name" value="Periplasmic binding protein-like II"/>
    <property type="match status" value="1"/>
</dbReference>
<keyword evidence="4" id="KW-1185">Reference proteome</keyword>
<gene>
    <name evidence="3" type="ORF">C2I19_03645</name>
</gene>
<organism evidence="3 4">
    <name type="scientific">Chromobacterium alticapitis</name>
    <dbReference type="NCBI Taxonomy" id="2073169"/>
    <lineage>
        <taxon>Bacteria</taxon>
        <taxon>Pseudomonadati</taxon>
        <taxon>Pseudomonadota</taxon>
        <taxon>Betaproteobacteria</taxon>
        <taxon>Neisseriales</taxon>
        <taxon>Chromobacteriaceae</taxon>
        <taxon>Chromobacterium</taxon>
    </lineage>
</organism>
<name>A0A2S5DK43_9NEIS</name>
<reference evidence="4" key="1">
    <citation type="submission" date="2018-02" db="EMBL/GenBank/DDBJ databases">
        <authorList>
            <person name="O'Hara-Hanley K."/>
            <person name="Soby S."/>
        </authorList>
    </citation>
    <scope>NUCLEOTIDE SEQUENCE [LARGE SCALE GENOMIC DNA]</scope>
    <source>
        <strain evidence="4">MWU14-2602</strain>
    </source>
</reference>
<dbReference type="Gene3D" id="3.40.190.10">
    <property type="entry name" value="Periplasmic binding protein-like II"/>
    <property type="match status" value="2"/>
</dbReference>
<dbReference type="RefSeq" id="WP_103901356.1">
    <property type="nucleotide sequence ID" value="NZ_PQWB01000012.1"/>
</dbReference>
<dbReference type="AlphaFoldDB" id="A0A2S5DK43"/>
<dbReference type="Proteomes" id="UP000237082">
    <property type="component" value="Unassembled WGS sequence"/>
</dbReference>
<dbReference type="EMBL" id="PQWB01000012">
    <property type="protein sequence ID" value="POZ63453.1"/>
    <property type="molecule type" value="Genomic_DNA"/>
</dbReference>
<feature type="chain" id="PRO_5015571765" description="Solute-binding protein family 3/N-terminal domain-containing protein" evidence="1">
    <location>
        <begin position="22"/>
        <end position="256"/>
    </location>
</feature>
<dbReference type="PANTHER" id="PTHR38834:SF3">
    <property type="entry name" value="SOLUTE-BINDING PROTEIN FAMILY 3_N-TERMINAL DOMAIN-CONTAINING PROTEIN"/>
    <property type="match status" value="1"/>
</dbReference>
<comment type="caution">
    <text evidence="3">The sequence shown here is derived from an EMBL/GenBank/DDBJ whole genome shotgun (WGS) entry which is preliminary data.</text>
</comment>
<dbReference type="OrthoDB" id="8594082at2"/>
<evidence type="ECO:0000259" key="2">
    <source>
        <dbReference type="SMART" id="SM00062"/>
    </source>
</evidence>
<dbReference type="SMART" id="SM00062">
    <property type="entry name" value="PBPb"/>
    <property type="match status" value="1"/>
</dbReference>
<evidence type="ECO:0000313" key="4">
    <source>
        <dbReference type="Proteomes" id="UP000237082"/>
    </source>
</evidence>
<accession>A0A2S5DK43</accession>
<feature type="signal peptide" evidence="1">
    <location>
        <begin position="1"/>
        <end position="21"/>
    </location>
</feature>
<dbReference type="Pfam" id="PF00497">
    <property type="entry name" value="SBP_bac_3"/>
    <property type="match status" value="1"/>
</dbReference>